<proteinExistence type="predicted"/>
<accession>A0A8S5QPF2</accession>
<evidence type="ECO:0000313" key="1">
    <source>
        <dbReference type="EMBL" id="DAE20637.1"/>
    </source>
</evidence>
<sequence>MNFNVEDMKSWANRHDVKAGDKGYFCNYISQLQNDKYLLLTTIDRVDDETGFCFVPKGYGDGFDFFLPADAVKEDKPKKKYRPFKDLYEFYQFLSFNSRIIKEDFTQNMLLGLYFTYREKKAPRFAHTIVINRIDFDLADDPCAPCIEGRNLGLWFDFSEIMNDEGEWHPFGVQVND</sequence>
<organism evidence="1">
    <name type="scientific">Siphoviridae sp. ctJ3t72</name>
    <dbReference type="NCBI Taxonomy" id="2826240"/>
    <lineage>
        <taxon>Viruses</taxon>
        <taxon>Duplodnaviria</taxon>
        <taxon>Heunggongvirae</taxon>
        <taxon>Uroviricota</taxon>
        <taxon>Caudoviricetes</taxon>
    </lineage>
</organism>
<dbReference type="EMBL" id="BK015698">
    <property type="protein sequence ID" value="DAE20637.1"/>
    <property type="molecule type" value="Genomic_DNA"/>
</dbReference>
<name>A0A8S5QPF2_9CAUD</name>
<reference evidence="1" key="1">
    <citation type="journal article" date="2021" name="Proc. Natl. Acad. Sci. U.S.A.">
        <title>A Catalog of Tens of Thousands of Viruses from Human Metagenomes Reveals Hidden Associations with Chronic Diseases.</title>
        <authorList>
            <person name="Tisza M.J."/>
            <person name="Buck C.B."/>
        </authorList>
    </citation>
    <scope>NUCLEOTIDE SEQUENCE</scope>
    <source>
        <strain evidence="1">CtJ3t72</strain>
    </source>
</reference>
<protein>
    <submittedName>
        <fullName evidence="1">Uncharacterized protein</fullName>
    </submittedName>
</protein>